<name>A0AAN8BEN3_9TELE</name>
<evidence type="ECO:0000313" key="2">
    <source>
        <dbReference type="Proteomes" id="UP001335648"/>
    </source>
</evidence>
<sequence length="75" mass="8522">MKRRLRPCGYGVTQQPCEVVVTSTLRCTLAGRGTTVQPDYRVAPLAPVFLTPTMKESQHLWDKPGLDEKDVHRRE</sequence>
<evidence type="ECO:0000313" key="1">
    <source>
        <dbReference type="EMBL" id="KAK5883486.1"/>
    </source>
</evidence>
<keyword evidence="2" id="KW-1185">Reference proteome</keyword>
<accession>A0AAN8BEN3</accession>
<proteinExistence type="predicted"/>
<organism evidence="1 2">
    <name type="scientific">Champsocephalus esox</name>
    <name type="common">pike icefish</name>
    <dbReference type="NCBI Taxonomy" id="159716"/>
    <lineage>
        <taxon>Eukaryota</taxon>
        <taxon>Metazoa</taxon>
        <taxon>Chordata</taxon>
        <taxon>Craniata</taxon>
        <taxon>Vertebrata</taxon>
        <taxon>Euteleostomi</taxon>
        <taxon>Actinopterygii</taxon>
        <taxon>Neopterygii</taxon>
        <taxon>Teleostei</taxon>
        <taxon>Neoteleostei</taxon>
        <taxon>Acanthomorphata</taxon>
        <taxon>Eupercaria</taxon>
        <taxon>Perciformes</taxon>
        <taxon>Notothenioidei</taxon>
        <taxon>Channichthyidae</taxon>
        <taxon>Champsocephalus</taxon>
    </lineage>
</organism>
<dbReference type="AlphaFoldDB" id="A0AAN8BEN3"/>
<protein>
    <submittedName>
        <fullName evidence="1">Uncharacterized protein</fullName>
    </submittedName>
</protein>
<reference evidence="1 2" key="1">
    <citation type="journal article" date="2023" name="Mol. Biol. Evol.">
        <title>Genomics of Secondarily Temperate Adaptation in the Only Non-Antarctic Icefish.</title>
        <authorList>
            <person name="Rivera-Colon A.G."/>
            <person name="Rayamajhi N."/>
            <person name="Minhas B.F."/>
            <person name="Madrigal G."/>
            <person name="Bilyk K.T."/>
            <person name="Yoon V."/>
            <person name="Hune M."/>
            <person name="Gregory S."/>
            <person name="Cheng C.H.C."/>
            <person name="Catchen J.M."/>
        </authorList>
    </citation>
    <scope>NUCLEOTIDE SEQUENCE [LARGE SCALE GENOMIC DNA]</scope>
    <source>
        <strain evidence="1">JC2023a</strain>
    </source>
</reference>
<dbReference type="Proteomes" id="UP001335648">
    <property type="component" value="Unassembled WGS sequence"/>
</dbReference>
<comment type="caution">
    <text evidence="1">The sequence shown here is derived from an EMBL/GenBank/DDBJ whole genome shotgun (WGS) entry which is preliminary data.</text>
</comment>
<gene>
    <name evidence="1" type="ORF">CesoFtcFv8_019813</name>
</gene>
<dbReference type="EMBL" id="JAULUE010002061">
    <property type="protein sequence ID" value="KAK5883486.1"/>
    <property type="molecule type" value="Genomic_DNA"/>
</dbReference>